<protein>
    <submittedName>
        <fullName evidence="4">Potassium uptake protein</fullName>
    </submittedName>
</protein>
<name>A0AAW9D3E7_BURTH</name>
<sequence length="257" mass="27485">MTDTNHSSMRQHSLQSLAIAAIGVVFGDIGTSPLYSLKEAFSPAHGIPLTPSAILGVISLLFWAIILVVGIKYVLFVMRADNNGEGGVLALMALSLRPLNPKSRITGLMMALGIFGACMFYGDAVITPAISVMSAVEGLEVATPQLSHLVLPITIVILIALFWIQRHGTATVGKLFGPIMVIWFVTIAALGVYHIARAPMIVSAINPYYAFSFMSEHVLLAYVVLGSVVLVLTGRRRSTRTWGTSARSRSGSPLTCS</sequence>
<dbReference type="AlphaFoldDB" id="A0AAW9D3E7"/>
<comment type="caution">
    <text evidence="4">The sequence shown here is derived from an EMBL/GenBank/DDBJ whole genome shotgun (WGS) entry which is preliminary data.</text>
</comment>
<dbReference type="GO" id="GO:0015079">
    <property type="term" value="F:potassium ion transmembrane transporter activity"/>
    <property type="evidence" value="ECO:0007669"/>
    <property type="project" value="InterPro"/>
</dbReference>
<dbReference type="InterPro" id="IPR053951">
    <property type="entry name" value="K_trans_N"/>
</dbReference>
<dbReference type="PANTHER" id="PTHR30540">
    <property type="entry name" value="OSMOTIC STRESS POTASSIUM TRANSPORTER"/>
    <property type="match status" value="1"/>
</dbReference>
<evidence type="ECO:0000256" key="1">
    <source>
        <dbReference type="ARBA" id="ARBA00007019"/>
    </source>
</evidence>
<keyword evidence="2" id="KW-0472">Membrane</keyword>
<feature type="transmembrane region" description="Helical" evidence="2">
    <location>
        <begin position="176"/>
        <end position="196"/>
    </location>
</feature>
<comment type="similarity">
    <text evidence="1">Belongs to the HAK/KUP transporter (TC 2.A.72) family.</text>
</comment>
<dbReference type="PANTHER" id="PTHR30540:SF79">
    <property type="entry name" value="LOW AFFINITY POTASSIUM TRANSPORT SYSTEM PROTEIN KUP"/>
    <property type="match status" value="1"/>
</dbReference>
<dbReference type="GO" id="GO:0016020">
    <property type="term" value="C:membrane"/>
    <property type="evidence" value="ECO:0007669"/>
    <property type="project" value="InterPro"/>
</dbReference>
<dbReference type="Pfam" id="PF02705">
    <property type="entry name" value="K_trans"/>
    <property type="match status" value="1"/>
</dbReference>
<dbReference type="EMBL" id="QXCT01000002">
    <property type="protein sequence ID" value="MDW9256453.1"/>
    <property type="molecule type" value="Genomic_DNA"/>
</dbReference>
<feature type="transmembrane region" description="Helical" evidence="2">
    <location>
        <begin position="208"/>
        <end position="232"/>
    </location>
</feature>
<dbReference type="InterPro" id="IPR003855">
    <property type="entry name" value="K+_transporter"/>
</dbReference>
<feature type="transmembrane region" description="Helical" evidence="2">
    <location>
        <begin position="105"/>
        <end position="126"/>
    </location>
</feature>
<feature type="transmembrane region" description="Helical" evidence="2">
    <location>
        <begin position="51"/>
        <end position="75"/>
    </location>
</feature>
<dbReference type="Proteomes" id="UP001272137">
    <property type="component" value="Unassembled WGS sequence"/>
</dbReference>
<feature type="domain" description="K+ potassium transporter integral membrane" evidence="3">
    <location>
        <begin position="17"/>
        <end position="234"/>
    </location>
</feature>
<feature type="transmembrane region" description="Helical" evidence="2">
    <location>
        <begin position="146"/>
        <end position="164"/>
    </location>
</feature>
<accession>A0AAW9D3E7</accession>
<evidence type="ECO:0000313" key="5">
    <source>
        <dbReference type="Proteomes" id="UP001272137"/>
    </source>
</evidence>
<keyword evidence="2" id="KW-0812">Transmembrane</keyword>
<evidence type="ECO:0000259" key="3">
    <source>
        <dbReference type="Pfam" id="PF02705"/>
    </source>
</evidence>
<gene>
    <name evidence="4" type="ORF">C7S16_0907</name>
</gene>
<proteinExistence type="inferred from homology"/>
<keyword evidence="2" id="KW-1133">Transmembrane helix</keyword>
<reference evidence="4" key="1">
    <citation type="submission" date="2018-08" db="EMBL/GenBank/DDBJ databases">
        <title>Identification of Burkholderia cepacia strains that express a Burkholderia pseudomallei-like capsular polysaccharide.</title>
        <authorList>
            <person name="Burtnick M.N."/>
            <person name="Vongsouvath M."/>
            <person name="Newton P."/>
            <person name="Wuthiekanun V."/>
            <person name="Limmathurotsakul D."/>
            <person name="Brett P.J."/>
            <person name="Chantratita N."/>
            <person name="Dance D.A."/>
        </authorList>
    </citation>
    <scope>NUCLEOTIDE SEQUENCE</scope>
    <source>
        <strain evidence="4">SBXCC001</strain>
    </source>
</reference>
<evidence type="ECO:0000256" key="2">
    <source>
        <dbReference type="SAM" id="Phobius"/>
    </source>
</evidence>
<evidence type="ECO:0000313" key="4">
    <source>
        <dbReference type="EMBL" id="MDW9256453.1"/>
    </source>
</evidence>
<organism evidence="4 5">
    <name type="scientific">Burkholderia thailandensis</name>
    <dbReference type="NCBI Taxonomy" id="57975"/>
    <lineage>
        <taxon>Bacteria</taxon>
        <taxon>Pseudomonadati</taxon>
        <taxon>Pseudomonadota</taxon>
        <taxon>Betaproteobacteria</taxon>
        <taxon>Burkholderiales</taxon>
        <taxon>Burkholderiaceae</taxon>
        <taxon>Burkholderia</taxon>
        <taxon>pseudomallei group</taxon>
    </lineage>
</organism>